<dbReference type="Proteomes" id="UP001198901">
    <property type="component" value="Unassembled WGS sequence"/>
</dbReference>
<name>A0ABS7XSC2_9FLAO</name>
<protein>
    <submittedName>
        <fullName evidence="2">TPM domain-containing protein</fullName>
    </submittedName>
</protein>
<dbReference type="EMBL" id="JAIUJR010000006">
    <property type="protein sequence ID" value="MCA0132910.1"/>
    <property type="molecule type" value="Genomic_DNA"/>
</dbReference>
<gene>
    <name evidence="2" type="ORF">LBU54_09985</name>
</gene>
<dbReference type="PANTHER" id="PTHR30373">
    <property type="entry name" value="UPF0603 PROTEIN YGCG"/>
    <property type="match status" value="1"/>
</dbReference>
<evidence type="ECO:0000259" key="1">
    <source>
        <dbReference type="Pfam" id="PF04536"/>
    </source>
</evidence>
<dbReference type="RefSeq" id="WP_224528893.1">
    <property type="nucleotide sequence ID" value="NZ_JAIUJR010000006.1"/>
</dbReference>
<evidence type="ECO:0000313" key="2">
    <source>
        <dbReference type="EMBL" id="MCA0132910.1"/>
    </source>
</evidence>
<dbReference type="Pfam" id="PF04536">
    <property type="entry name" value="TPM_phosphatase"/>
    <property type="match status" value="1"/>
</dbReference>
<dbReference type="Gene3D" id="3.10.310.50">
    <property type="match status" value="1"/>
</dbReference>
<keyword evidence="3" id="KW-1185">Reference proteome</keyword>
<sequence length="145" mass="16545">MSHLEDFLTSDEESEIVDAIRIAERTTSGEIRVHIEQNYNGDIYNHALEVFHYLKMDNTLERNGVLIYVAVDNKTFVICGDKGINDKVGTDFWNSTRDKIQKHFKNGYFKKGLISGIKEAGDVLSAYFPWDHGDKNELDNTISKG</sequence>
<comment type="caution">
    <text evidence="2">The sequence shown here is derived from an EMBL/GenBank/DDBJ whole genome shotgun (WGS) entry which is preliminary data.</text>
</comment>
<evidence type="ECO:0000313" key="3">
    <source>
        <dbReference type="Proteomes" id="UP001198901"/>
    </source>
</evidence>
<dbReference type="InterPro" id="IPR007621">
    <property type="entry name" value="TPM_dom"/>
</dbReference>
<accession>A0ABS7XSC2</accession>
<proteinExistence type="predicted"/>
<feature type="domain" description="TPM" evidence="1">
    <location>
        <begin position="5"/>
        <end position="122"/>
    </location>
</feature>
<reference evidence="3" key="1">
    <citation type="submission" date="2023-07" db="EMBL/GenBank/DDBJ databases">
        <authorList>
            <person name="Yue Y."/>
        </authorList>
    </citation>
    <scope>NUCLEOTIDE SEQUENCE [LARGE SCALE GENOMIC DNA]</scope>
    <source>
        <strain evidence="3">D23</strain>
    </source>
</reference>
<organism evidence="2 3">
    <name type="scientific">Winogradskyella alexanderae</name>
    <dbReference type="NCBI Taxonomy" id="2877123"/>
    <lineage>
        <taxon>Bacteria</taxon>
        <taxon>Pseudomonadati</taxon>
        <taxon>Bacteroidota</taxon>
        <taxon>Flavobacteriia</taxon>
        <taxon>Flavobacteriales</taxon>
        <taxon>Flavobacteriaceae</taxon>
        <taxon>Winogradskyella</taxon>
    </lineage>
</organism>
<dbReference type="PANTHER" id="PTHR30373:SF8">
    <property type="entry name" value="BLL7265 PROTEIN"/>
    <property type="match status" value="1"/>
</dbReference>